<evidence type="ECO:0000256" key="6">
    <source>
        <dbReference type="SAM" id="MobiDB-lite"/>
    </source>
</evidence>
<evidence type="ECO:0000256" key="4">
    <source>
        <dbReference type="ARBA" id="ARBA00022884"/>
    </source>
</evidence>
<feature type="region of interest" description="Disordered" evidence="6">
    <location>
        <begin position="1"/>
        <end position="171"/>
    </location>
</feature>
<dbReference type="SMART" id="SM00487">
    <property type="entry name" value="DEXDc"/>
    <property type="match status" value="1"/>
</dbReference>
<dbReference type="GO" id="GO:0005524">
    <property type="term" value="F:ATP binding"/>
    <property type="evidence" value="ECO:0007669"/>
    <property type="project" value="UniProtKB-UniRule"/>
</dbReference>
<dbReference type="EC" id="3.6.4.13" evidence="5"/>
<dbReference type="GO" id="GO:0003723">
    <property type="term" value="F:RNA binding"/>
    <property type="evidence" value="ECO:0007669"/>
    <property type="project" value="UniProtKB-UniRule"/>
</dbReference>
<dbReference type="AlphaFoldDB" id="A0A914PK28"/>
<evidence type="ECO:0000259" key="7">
    <source>
        <dbReference type="PROSITE" id="PS51192"/>
    </source>
</evidence>
<feature type="compositionally biased region" description="Acidic residues" evidence="6">
    <location>
        <begin position="1"/>
        <end position="17"/>
    </location>
</feature>
<evidence type="ECO:0000313" key="9">
    <source>
        <dbReference type="Proteomes" id="UP000887578"/>
    </source>
</evidence>
<name>A0A914PK28_9BILA</name>
<evidence type="ECO:0000256" key="3">
    <source>
        <dbReference type="ARBA" id="ARBA00022840"/>
    </source>
</evidence>
<dbReference type="Gene3D" id="3.40.50.300">
    <property type="entry name" value="P-loop containing nucleotide triphosphate hydrolases"/>
    <property type="match status" value="2"/>
</dbReference>
<dbReference type="GO" id="GO:0003724">
    <property type="term" value="F:RNA helicase activity"/>
    <property type="evidence" value="ECO:0007669"/>
    <property type="project" value="UniProtKB-EC"/>
</dbReference>
<protein>
    <recommendedName>
        <fullName evidence="5">ATP-dependent RNA helicase</fullName>
        <ecNumber evidence="5">3.6.4.13</ecNumber>
    </recommendedName>
</protein>
<dbReference type="CDD" id="cd18787">
    <property type="entry name" value="SF2_C_DEAD"/>
    <property type="match status" value="1"/>
</dbReference>
<dbReference type="InterPro" id="IPR014001">
    <property type="entry name" value="Helicase_ATP-bd"/>
</dbReference>
<comment type="domain">
    <text evidence="5">The Q motif is unique to and characteristic of the DEAD box family of RNA helicases and controls ATP binding and hydrolysis.</text>
</comment>
<proteinExistence type="inferred from homology"/>
<comment type="function">
    <text evidence="5">RNA helicase.</text>
</comment>
<sequence>MAEFDDYSAPEYSDDDDKTVKKPKEKKLDKESSDEKMKLPSQIGYKPKELNNILPPPLDRMPFGKARLIKRNDKKAGNETNNENNNGWDDGWNGNDGYGKPISEGGEKSKTKSSTQNGNNGGWDDSWNGNDEKDKSNGGRAAGYGKPVSGSGEKPKHKPMVSTNFRPAPEGDDIIKDDVKIYYQSSQSAIPIEPCVDPKGNETYESFTKSPKNPEARRFFDSKLVKNLNANEIYKMRPVQIAMMTAVFSYPFQHPHTSNADILCTSRTGSGKTLAFLIPLLQKAIERRNLQPKKNERIPLALIFVSTTELALSVFQVIKILLNGLHLNIAVMAASLNFAENTNFDIGICTTGRFQNHFGQTLTLGDKAVALNLSALEYIVIDEVDKMVTDASFLEVLKKLKNEPKKPRIFGFSATIDADTAQIIRYSSVFQIKCGQHNVVPPNIMQFFWEVKQNSITRLFRAGRDRAVFRGLENHTGPIHPFDTLYKGLTESPSLQNKRIMVFVKRTRIADYIALRLRHYGVPAVSIHKKLEDIQTPINLYNNGKVDIAIVTQYFTRGIDTEVDVVINYDLPIIAADFIHRCGRTGRNGNDGIAITFIDLQDPENYNPEVVEQITEILAQKEDDHVPMFMKQRVADFKAWKAPSKK</sequence>
<dbReference type="InterPro" id="IPR011545">
    <property type="entry name" value="DEAD/DEAH_box_helicase_dom"/>
</dbReference>
<dbReference type="SUPFAM" id="SSF52540">
    <property type="entry name" value="P-loop containing nucleoside triphosphate hydrolases"/>
    <property type="match status" value="1"/>
</dbReference>
<feature type="compositionally biased region" description="Basic and acidic residues" evidence="6">
    <location>
        <begin position="18"/>
        <end position="38"/>
    </location>
</feature>
<evidence type="ECO:0000256" key="2">
    <source>
        <dbReference type="ARBA" id="ARBA00022801"/>
    </source>
</evidence>
<comment type="catalytic activity">
    <reaction evidence="5">
        <text>ATP + H2O = ADP + phosphate + H(+)</text>
        <dbReference type="Rhea" id="RHEA:13065"/>
        <dbReference type="ChEBI" id="CHEBI:15377"/>
        <dbReference type="ChEBI" id="CHEBI:15378"/>
        <dbReference type="ChEBI" id="CHEBI:30616"/>
        <dbReference type="ChEBI" id="CHEBI:43474"/>
        <dbReference type="ChEBI" id="CHEBI:456216"/>
        <dbReference type="EC" id="3.6.4.13"/>
    </reaction>
</comment>
<keyword evidence="9" id="KW-1185">Reference proteome</keyword>
<evidence type="ECO:0000256" key="5">
    <source>
        <dbReference type="RuleBase" id="RU365068"/>
    </source>
</evidence>
<dbReference type="Pfam" id="PF00270">
    <property type="entry name" value="DEAD"/>
    <property type="match status" value="1"/>
</dbReference>
<feature type="compositionally biased region" description="Low complexity" evidence="6">
    <location>
        <begin position="112"/>
        <end position="129"/>
    </location>
</feature>
<feature type="domain" description="Helicase ATP-binding" evidence="7">
    <location>
        <begin position="253"/>
        <end position="434"/>
    </location>
</feature>
<keyword evidence="2 5" id="KW-0378">Hydrolase</keyword>
<feature type="compositionally biased region" description="Low complexity" evidence="6">
    <location>
        <begin position="78"/>
        <end position="95"/>
    </location>
</feature>
<keyword evidence="3 5" id="KW-0067">ATP-binding</keyword>
<evidence type="ECO:0000256" key="1">
    <source>
        <dbReference type="ARBA" id="ARBA00022741"/>
    </source>
</evidence>
<feature type="domain" description="Helicase C-terminal" evidence="8">
    <location>
        <begin position="481"/>
        <end position="634"/>
    </location>
</feature>
<dbReference type="WBParaSite" id="PDA_v2.g18297.t1">
    <property type="protein sequence ID" value="PDA_v2.g18297.t1"/>
    <property type="gene ID" value="PDA_v2.g18297"/>
</dbReference>
<dbReference type="GO" id="GO:0016787">
    <property type="term" value="F:hydrolase activity"/>
    <property type="evidence" value="ECO:0007669"/>
    <property type="project" value="UniProtKB-KW"/>
</dbReference>
<dbReference type="InterPro" id="IPR001650">
    <property type="entry name" value="Helicase_C-like"/>
</dbReference>
<keyword evidence="5" id="KW-0347">Helicase</keyword>
<keyword evidence="4 5" id="KW-0694">RNA-binding</keyword>
<dbReference type="PANTHER" id="PTHR24031">
    <property type="entry name" value="RNA HELICASE"/>
    <property type="match status" value="1"/>
</dbReference>
<comment type="similarity">
    <text evidence="5">Belongs to the DEAD box helicase family.</text>
</comment>
<reference evidence="10" key="1">
    <citation type="submission" date="2022-11" db="UniProtKB">
        <authorList>
            <consortium name="WormBaseParasite"/>
        </authorList>
    </citation>
    <scope>IDENTIFICATION</scope>
</reference>
<dbReference type="PROSITE" id="PS51192">
    <property type="entry name" value="HELICASE_ATP_BIND_1"/>
    <property type="match status" value="1"/>
</dbReference>
<dbReference type="Pfam" id="PF00271">
    <property type="entry name" value="Helicase_C"/>
    <property type="match status" value="1"/>
</dbReference>
<dbReference type="PROSITE" id="PS51194">
    <property type="entry name" value="HELICASE_CTER"/>
    <property type="match status" value="1"/>
</dbReference>
<evidence type="ECO:0000259" key="8">
    <source>
        <dbReference type="PROSITE" id="PS51194"/>
    </source>
</evidence>
<dbReference type="SMART" id="SM00490">
    <property type="entry name" value="HELICc"/>
    <property type="match status" value="1"/>
</dbReference>
<keyword evidence="1 5" id="KW-0547">Nucleotide-binding</keyword>
<evidence type="ECO:0000313" key="10">
    <source>
        <dbReference type="WBParaSite" id="PDA_v2.g18297.t1"/>
    </source>
</evidence>
<dbReference type="Proteomes" id="UP000887578">
    <property type="component" value="Unplaced"/>
</dbReference>
<organism evidence="9 10">
    <name type="scientific">Panagrolaimus davidi</name>
    <dbReference type="NCBI Taxonomy" id="227884"/>
    <lineage>
        <taxon>Eukaryota</taxon>
        <taxon>Metazoa</taxon>
        <taxon>Ecdysozoa</taxon>
        <taxon>Nematoda</taxon>
        <taxon>Chromadorea</taxon>
        <taxon>Rhabditida</taxon>
        <taxon>Tylenchina</taxon>
        <taxon>Panagrolaimomorpha</taxon>
        <taxon>Panagrolaimoidea</taxon>
        <taxon>Panagrolaimidae</taxon>
        <taxon>Panagrolaimus</taxon>
    </lineage>
</organism>
<dbReference type="InterPro" id="IPR027417">
    <property type="entry name" value="P-loop_NTPase"/>
</dbReference>
<accession>A0A914PK28</accession>